<dbReference type="PANTHER" id="PTHR10334">
    <property type="entry name" value="CYSTEINE-RICH SECRETORY PROTEIN-RELATED"/>
    <property type="match status" value="1"/>
</dbReference>
<dbReference type="EMBL" id="CP136890">
    <property type="protein sequence ID" value="WOK92121.1"/>
    <property type="molecule type" value="Genomic_DNA"/>
</dbReference>
<dbReference type="Gene3D" id="3.40.33.10">
    <property type="entry name" value="CAP"/>
    <property type="match status" value="1"/>
</dbReference>
<evidence type="ECO:0000313" key="9">
    <source>
        <dbReference type="Proteomes" id="UP001327560"/>
    </source>
</evidence>
<dbReference type="SUPFAM" id="SSF55797">
    <property type="entry name" value="PR-1-like"/>
    <property type="match status" value="1"/>
</dbReference>
<dbReference type="PROSITE" id="PS01009">
    <property type="entry name" value="CRISP_1"/>
    <property type="match status" value="1"/>
</dbReference>
<keyword evidence="5" id="KW-0568">Pathogenesis-related protein</keyword>
<proteinExistence type="inferred from homology"/>
<feature type="chain" id="PRO_5042830809" description="SCP domain-containing protein" evidence="6">
    <location>
        <begin position="25"/>
        <end position="165"/>
    </location>
</feature>
<feature type="signal peptide" evidence="6">
    <location>
        <begin position="1"/>
        <end position="24"/>
    </location>
</feature>
<dbReference type="PRINTS" id="PR00837">
    <property type="entry name" value="V5TPXLIKE"/>
</dbReference>
<evidence type="ECO:0000256" key="1">
    <source>
        <dbReference type="ARBA" id="ARBA00003143"/>
    </source>
</evidence>
<evidence type="ECO:0000256" key="3">
    <source>
        <dbReference type="ARBA" id="ARBA00022729"/>
    </source>
</evidence>
<dbReference type="CDD" id="cd05381">
    <property type="entry name" value="CAP_PR-1"/>
    <property type="match status" value="1"/>
</dbReference>
<dbReference type="GO" id="GO:0098542">
    <property type="term" value="P:defense response to other organism"/>
    <property type="evidence" value="ECO:0007669"/>
    <property type="project" value="UniProtKB-ARBA"/>
</dbReference>
<dbReference type="InterPro" id="IPR001283">
    <property type="entry name" value="CRISP-related"/>
</dbReference>
<dbReference type="GO" id="GO:0005576">
    <property type="term" value="C:extracellular region"/>
    <property type="evidence" value="ECO:0007669"/>
    <property type="project" value="InterPro"/>
</dbReference>
<dbReference type="Pfam" id="PF00188">
    <property type="entry name" value="CAP"/>
    <property type="match status" value="1"/>
</dbReference>
<dbReference type="InterPro" id="IPR002413">
    <property type="entry name" value="V5_allergen-like"/>
</dbReference>
<feature type="domain" description="SCP" evidence="7">
    <location>
        <begin position="29"/>
        <end position="161"/>
    </location>
</feature>
<dbReference type="Proteomes" id="UP001327560">
    <property type="component" value="Chromosome 1"/>
</dbReference>
<evidence type="ECO:0000259" key="7">
    <source>
        <dbReference type="SMART" id="SM00198"/>
    </source>
</evidence>
<keyword evidence="5" id="KW-0611">Plant defense</keyword>
<keyword evidence="3 6" id="KW-0732">Signal</keyword>
<dbReference type="InterPro" id="IPR014044">
    <property type="entry name" value="CAP_dom"/>
</dbReference>
<evidence type="ECO:0000256" key="6">
    <source>
        <dbReference type="SAM" id="SignalP"/>
    </source>
</evidence>
<sequence>MASSRLPLLFLLLAAFLLFHQAGARTRPALANQLLRSHNKARAAVGLPPLAWDGRLVRYAQSYAAQRRRDCALVHSGGPYGENIFWGSGARWRPAQAAAAWVDERRWYHYRSNSCSGRECGHYTQIVWRSTAKLGCAMVHCAGRRGVFLVCEYDPPGNYIGERPY</sequence>
<dbReference type="InterPro" id="IPR035940">
    <property type="entry name" value="CAP_sf"/>
</dbReference>
<comment type="similarity">
    <text evidence="2">Belongs to the CRISP family.</text>
</comment>
<gene>
    <name evidence="8" type="ORF">Cni_G00812</name>
</gene>
<comment type="function">
    <text evidence="1">Probably involved in the defense reaction of plants against pathogens.</text>
</comment>
<evidence type="ECO:0000313" key="8">
    <source>
        <dbReference type="EMBL" id="WOK92121.1"/>
    </source>
</evidence>
<evidence type="ECO:0000256" key="5">
    <source>
        <dbReference type="ARBA" id="ARBA00023265"/>
    </source>
</evidence>
<organism evidence="8 9">
    <name type="scientific">Canna indica</name>
    <name type="common">Indian-shot</name>
    <dbReference type="NCBI Taxonomy" id="4628"/>
    <lineage>
        <taxon>Eukaryota</taxon>
        <taxon>Viridiplantae</taxon>
        <taxon>Streptophyta</taxon>
        <taxon>Embryophyta</taxon>
        <taxon>Tracheophyta</taxon>
        <taxon>Spermatophyta</taxon>
        <taxon>Magnoliopsida</taxon>
        <taxon>Liliopsida</taxon>
        <taxon>Zingiberales</taxon>
        <taxon>Cannaceae</taxon>
        <taxon>Canna</taxon>
    </lineage>
</organism>
<evidence type="ECO:0000256" key="2">
    <source>
        <dbReference type="ARBA" id="ARBA00009923"/>
    </source>
</evidence>
<dbReference type="AlphaFoldDB" id="A0AAQ3JLD8"/>
<reference evidence="8 9" key="1">
    <citation type="submission" date="2023-10" db="EMBL/GenBank/DDBJ databases">
        <title>Chromosome-scale genome assembly provides insights into flower coloration mechanisms of Canna indica.</title>
        <authorList>
            <person name="Li C."/>
        </authorList>
    </citation>
    <scope>NUCLEOTIDE SEQUENCE [LARGE SCALE GENOMIC DNA]</scope>
    <source>
        <tissue evidence="8">Flower</tissue>
    </source>
</reference>
<dbReference type="InterPro" id="IPR018244">
    <property type="entry name" value="Allrgn_V5/Tpx1_CS"/>
</dbReference>
<accession>A0AAQ3JLD8</accession>
<dbReference type="FunFam" id="3.40.33.10:FF:000006">
    <property type="entry name" value="Putative pathogenesis-related protein 1"/>
    <property type="match status" value="1"/>
</dbReference>
<keyword evidence="4" id="KW-1015">Disulfide bond</keyword>
<name>A0AAQ3JLD8_9LILI</name>
<evidence type="ECO:0000256" key="4">
    <source>
        <dbReference type="ARBA" id="ARBA00023157"/>
    </source>
</evidence>
<dbReference type="SMART" id="SM00198">
    <property type="entry name" value="SCP"/>
    <property type="match status" value="1"/>
</dbReference>
<protein>
    <recommendedName>
        <fullName evidence="7">SCP domain-containing protein</fullName>
    </recommendedName>
</protein>
<keyword evidence="9" id="KW-1185">Reference proteome</keyword>
<dbReference type="PRINTS" id="PR00838">
    <property type="entry name" value="V5ALLERGEN"/>
</dbReference>